<evidence type="ECO:0000313" key="2">
    <source>
        <dbReference type="Proteomes" id="UP000265520"/>
    </source>
</evidence>
<feature type="non-terminal residue" evidence="1">
    <location>
        <position position="1"/>
    </location>
</feature>
<dbReference type="AlphaFoldDB" id="A0A392PB90"/>
<dbReference type="EMBL" id="LXQA010071227">
    <property type="protein sequence ID" value="MCI09054.1"/>
    <property type="molecule type" value="Genomic_DNA"/>
</dbReference>
<dbReference type="Proteomes" id="UP000265520">
    <property type="component" value="Unassembled WGS sequence"/>
</dbReference>
<comment type="caution">
    <text evidence="1">The sequence shown here is derived from an EMBL/GenBank/DDBJ whole genome shotgun (WGS) entry which is preliminary data.</text>
</comment>
<name>A0A392PB90_9FABA</name>
<proteinExistence type="predicted"/>
<keyword evidence="2" id="KW-1185">Reference proteome</keyword>
<evidence type="ECO:0000313" key="1">
    <source>
        <dbReference type="EMBL" id="MCI09054.1"/>
    </source>
</evidence>
<accession>A0A392PB90</accession>
<reference evidence="1 2" key="1">
    <citation type="journal article" date="2018" name="Front. Plant Sci.">
        <title>Red Clover (Trifolium pratense) and Zigzag Clover (T. medium) - A Picture of Genomic Similarities and Differences.</title>
        <authorList>
            <person name="Dluhosova J."/>
            <person name="Istvanek J."/>
            <person name="Nedelnik J."/>
            <person name="Repkova J."/>
        </authorList>
    </citation>
    <scope>NUCLEOTIDE SEQUENCE [LARGE SCALE GENOMIC DNA]</scope>
    <source>
        <strain evidence="2">cv. 10/8</strain>
        <tissue evidence="1">Leaf</tissue>
    </source>
</reference>
<protein>
    <submittedName>
        <fullName evidence="1">Kinesin-like protein</fullName>
    </submittedName>
</protein>
<sequence>NEMKIKIAELNEAILNLRMTISSSEEKIAKEESDKLEAIECYRKEKEARNEGEQKCVQTDLESAEKKCVDIGEPCSSLLTF</sequence>
<organism evidence="1 2">
    <name type="scientific">Trifolium medium</name>
    <dbReference type="NCBI Taxonomy" id="97028"/>
    <lineage>
        <taxon>Eukaryota</taxon>
        <taxon>Viridiplantae</taxon>
        <taxon>Streptophyta</taxon>
        <taxon>Embryophyta</taxon>
        <taxon>Tracheophyta</taxon>
        <taxon>Spermatophyta</taxon>
        <taxon>Magnoliopsida</taxon>
        <taxon>eudicotyledons</taxon>
        <taxon>Gunneridae</taxon>
        <taxon>Pentapetalae</taxon>
        <taxon>rosids</taxon>
        <taxon>fabids</taxon>
        <taxon>Fabales</taxon>
        <taxon>Fabaceae</taxon>
        <taxon>Papilionoideae</taxon>
        <taxon>50 kb inversion clade</taxon>
        <taxon>NPAAA clade</taxon>
        <taxon>Hologalegina</taxon>
        <taxon>IRL clade</taxon>
        <taxon>Trifolieae</taxon>
        <taxon>Trifolium</taxon>
    </lineage>
</organism>